<organism evidence="1 2">
    <name type="scientific">Salmonella phage BP12B</name>
    <dbReference type="NCBI Taxonomy" id="1543201"/>
    <lineage>
        <taxon>Viruses</taxon>
        <taxon>Duplodnaviria</taxon>
        <taxon>Heunggongvirae</taxon>
        <taxon>Uroviricota</taxon>
        <taxon>Caudoviricetes</taxon>
        <taxon>Autographivirales</taxon>
        <taxon>Autosignataviridae</taxon>
        <taxon>Molineuxvirinae</taxon>
        <taxon>Zindervirus</taxon>
        <taxon>Zindervirus BP12B</taxon>
    </lineage>
</organism>
<protein>
    <submittedName>
        <fullName evidence="1">Tail tubular protein A</fullName>
    </submittedName>
</protein>
<sequence length="246" mass="27749">MPVIQQSSDVGYIMSDASFSIIDSKLEAVNLCMRAIGREGVDSLDSGDLDAEDASKMLDIVSQRFQYNKGGGWWFNREPNWRIVPDTNGEVNLPNNCLAVLQCYALGERKVPMTMRAGKLYSTWNHTFDMRSHVNKDGAIRLTLLTYLPFEHLPTSVMQAIAYQAAVEFIVSKDADKTKLATHQQIAAQLFVDVQSEQMSQKRLNMLVHNPTQRQFGIMAGGSQNVPAYSHSPYDGHPFKPWENYR</sequence>
<keyword evidence="2" id="KW-1185">Reference proteome</keyword>
<dbReference type="InterPro" id="IPR033767">
    <property type="entry name" value="Tail_Gp11"/>
</dbReference>
<dbReference type="Pfam" id="PF17212">
    <property type="entry name" value="Tube"/>
    <property type="match status" value="1"/>
</dbReference>
<evidence type="ECO:0000313" key="2">
    <source>
        <dbReference type="Proteomes" id="UP000201272"/>
    </source>
</evidence>
<dbReference type="GeneID" id="29123370"/>
<accession>A0A140XFT8</accession>
<proteinExistence type="predicted"/>
<dbReference type="RefSeq" id="YP_009304453.1">
    <property type="nucleotide sequence ID" value="NC_031271.1"/>
</dbReference>
<dbReference type="OrthoDB" id="6841at10239"/>
<evidence type="ECO:0000313" key="1">
    <source>
        <dbReference type="EMBL" id="AIT13708.1"/>
    </source>
</evidence>
<dbReference type="EMBL" id="KM366097">
    <property type="protein sequence ID" value="AIT13708.1"/>
    <property type="molecule type" value="Genomic_DNA"/>
</dbReference>
<name>A0A140XFT8_9CAUD</name>
<gene>
    <name evidence="1" type="ORF">BP12B_32</name>
</gene>
<dbReference type="Proteomes" id="UP000201272">
    <property type="component" value="Segment"/>
</dbReference>
<dbReference type="KEGG" id="vg:29123370"/>
<reference evidence="2" key="1">
    <citation type="submission" date="2014-08" db="EMBL/GenBank/DDBJ databases">
        <authorList>
            <person name="Mandeville R."/>
        </authorList>
    </citation>
    <scope>NUCLEOTIDE SEQUENCE [LARGE SCALE GENOMIC DNA]</scope>
</reference>